<dbReference type="Proteomes" id="UP000198711">
    <property type="component" value="Unassembled WGS sequence"/>
</dbReference>
<protein>
    <recommendedName>
        <fullName evidence="3">DUF4270 domain-containing protein</fullName>
    </recommendedName>
</protein>
<organism evidence="1 2">
    <name type="scientific">Hydrobacter penzbergensis</name>
    <dbReference type="NCBI Taxonomy" id="1235997"/>
    <lineage>
        <taxon>Bacteria</taxon>
        <taxon>Pseudomonadati</taxon>
        <taxon>Bacteroidota</taxon>
        <taxon>Chitinophagia</taxon>
        <taxon>Chitinophagales</taxon>
        <taxon>Chitinophagaceae</taxon>
        <taxon>Hydrobacter</taxon>
    </lineage>
</organism>
<dbReference type="EMBL" id="FNNO01000003">
    <property type="protein sequence ID" value="SDW47962.1"/>
    <property type="molecule type" value="Genomic_DNA"/>
</dbReference>
<evidence type="ECO:0000313" key="2">
    <source>
        <dbReference type="Proteomes" id="UP000198711"/>
    </source>
</evidence>
<evidence type="ECO:0000313" key="1">
    <source>
        <dbReference type="EMBL" id="SDW47962.1"/>
    </source>
</evidence>
<name>A0A8X8LCV1_9BACT</name>
<dbReference type="Pfam" id="PF14092">
    <property type="entry name" value="DUF4270"/>
    <property type="match status" value="1"/>
</dbReference>
<keyword evidence="2" id="KW-1185">Reference proteome</keyword>
<dbReference type="AlphaFoldDB" id="A0A8X8LCV1"/>
<evidence type="ECO:0008006" key="3">
    <source>
        <dbReference type="Google" id="ProtNLM"/>
    </source>
</evidence>
<dbReference type="InterPro" id="IPR025366">
    <property type="entry name" value="DUF4270"/>
</dbReference>
<reference evidence="1 2" key="1">
    <citation type="submission" date="2016-10" db="EMBL/GenBank/DDBJ databases">
        <authorList>
            <person name="Varghese N."/>
            <person name="Submissions S."/>
        </authorList>
    </citation>
    <scope>NUCLEOTIDE SEQUENCE [LARGE SCALE GENOMIC DNA]</scope>
    <source>
        <strain evidence="1 2">DSM 25353</strain>
    </source>
</reference>
<accession>A0A8X8LCV1</accession>
<gene>
    <name evidence="1" type="ORF">SAMN05444410_10372</name>
</gene>
<comment type="caution">
    <text evidence="1">The sequence shown here is derived from an EMBL/GenBank/DDBJ whole genome shotgun (WGS) entry which is preliminary data.</text>
</comment>
<dbReference type="RefSeq" id="WP_092722588.1">
    <property type="nucleotide sequence ID" value="NZ_FNNO01000003.1"/>
</dbReference>
<proteinExistence type="predicted"/>
<sequence length="494" mass="54736">MHLPFTLRKRFVFSFLIILIVAGCTRITSTDLGSGLIPPIDGVITKDTLLDVITDNFDDPDTARVYRSDMHVLGAITNDPLFGKTKAAMYFEMQPDSYPFYIPGTKDSVVVDSAVLILHYDGVYGDSTQPLHINVYGIDPATPIDLTRNYPANYPDLHPIRTLGPLAAPVTVDIRRLGDSVKNRFEQTTNQLRIRLNNDVARRFMKVYDSSNVYKSDSLLRTVFAGFAVTADAVSPANALLRINLVDTSTKLALYYNSSSTGATQRDTSVRYFRCHSSSGSVNYITRDRSGSEVANHLTTTSKPDSLVYLQTGPGTYVRVRIPGLKTLSNRIIHRAELIAEQVPDAANAMLETQLLPPRFLLLSVFDSANNYKRNVPNDFIVGSSGANISSFGGGLLYKTVPGYDRLGTYVFDLSRYVQGIVTRQDTLQTLRLTAPVNDSLHYHNPYPANTGTGSLYYLTPSSIGNTIGYGRVRLGGGTHSRFRMRLRIIYSRI</sequence>